<accession>A0A5M4FBQ8</accession>
<dbReference type="PANTHER" id="PTHR33164">
    <property type="entry name" value="TRANSCRIPTIONAL REGULATOR, MARR FAMILY"/>
    <property type="match status" value="1"/>
</dbReference>
<keyword evidence="1" id="KW-0805">Transcription regulation</keyword>
<sequence>MTETAETTTEQDSIDFGQALGSILRNYLDKARDAISDLPGGPRGFQVMSVANGDDCSNQATIATSLGIDRTVMTYLVDDLEKAGLVTRRPDPADRRARQVVLTAKGAKALAAASERIAQVERTVLGNLSDTDADLFRQLLVRVAAAGPVVDACDVPGVAEC</sequence>
<feature type="domain" description="HTH marR-type" evidence="4">
    <location>
        <begin position="13"/>
        <end position="145"/>
    </location>
</feature>
<keyword evidence="2" id="KW-0238">DNA-binding</keyword>
<keyword evidence="3" id="KW-0804">Transcription</keyword>
<name>A0A5M4FBQ8_9ACTN</name>
<dbReference type="RefSeq" id="WP_149690387.1">
    <property type="nucleotide sequence ID" value="NZ_SDPQ02000003.1"/>
</dbReference>
<dbReference type="GO" id="GO:0003700">
    <property type="term" value="F:DNA-binding transcription factor activity"/>
    <property type="evidence" value="ECO:0007669"/>
    <property type="project" value="InterPro"/>
</dbReference>
<dbReference type="EMBL" id="SDPQ02000003">
    <property type="protein sequence ID" value="KAA1395735.1"/>
    <property type="molecule type" value="Genomic_DNA"/>
</dbReference>
<dbReference type="AlphaFoldDB" id="A0A5M4FBQ8"/>
<dbReference type="InterPro" id="IPR039422">
    <property type="entry name" value="MarR/SlyA-like"/>
</dbReference>
<dbReference type="GO" id="GO:0003677">
    <property type="term" value="F:DNA binding"/>
    <property type="evidence" value="ECO:0007669"/>
    <property type="project" value="UniProtKB-KW"/>
</dbReference>
<evidence type="ECO:0000256" key="2">
    <source>
        <dbReference type="ARBA" id="ARBA00023125"/>
    </source>
</evidence>
<dbReference type="InterPro" id="IPR036388">
    <property type="entry name" value="WH-like_DNA-bd_sf"/>
</dbReference>
<dbReference type="GO" id="GO:0006950">
    <property type="term" value="P:response to stress"/>
    <property type="evidence" value="ECO:0007669"/>
    <property type="project" value="TreeGrafter"/>
</dbReference>
<evidence type="ECO:0000256" key="3">
    <source>
        <dbReference type="ARBA" id="ARBA00023163"/>
    </source>
</evidence>
<gene>
    <name evidence="5" type="ORF">ESP70_016480</name>
</gene>
<organism evidence="5 6">
    <name type="scientific">Aeromicrobium ginsengisoli</name>
    <dbReference type="NCBI Taxonomy" id="363867"/>
    <lineage>
        <taxon>Bacteria</taxon>
        <taxon>Bacillati</taxon>
        <taxon>Actinomycetota</taxon>
        <taxon>Actinomycetes</taxon>
        <taxon>Propionibacteriales</taxon>
        <taxon>Nocardioidaceae</taxon>
        <taxon>Aeromicrobium</taxon>
    </lineage>
</organism>
<dbReference type="Gene3D" id="1.10.10.10">
    <property type="entry name" value="Winged helix-like DNA-binding domain superfamily/Winged helix DNA-binding domain"/>
    <property type="match status" value="1"/>
</dbReference>
<dbReference type="InterPro" id="IPR000835">
    <property type="entry name" value="HTH_MarR-typ"/>
</dbReference>
<dbReference type="PRINTS" id="PR00598">
    <property type="entry name" value="HTHMARR"/>
</dbReference>
<evidence type="ECO:0000259" key="4">
    <source>
        <dbReference type="PROSITE" id="PS50995"/>
    </source>
</evidence>
<dbReference type="SMART" id="SM00347">
    <property type="entry name" value="HTH_MARR"/>
    <property type="match status" value="1"/>
</dbReference>
<keyword evidence="6" id="KW-1185">Reference proteome</keyword>
<dbReference type="InterPro" id="IPR036390">
    <property type="entry name" value="WH_DNA-bd_sf"/>
</dbReference>
<evidence type="ECO:0000313" key="5">
    <source>
        <dbReference type="EMBL" id="KAA1395735.1"/>
    </source>
</evidence>
<protein>
    <submittedName>
        <fullName evidence="5">Winged helix-turn-helix transcriptional regulator</fullName>
    </submittedName>
</protein>
<dbReference type="SUPFAM" id="SSF46785">
    <property type="entry name" value="Winged helix' DNA-binding domain"/>
    <property type="match status" value="1"/>
</dbReference>
<evidence type="ECO:0000313" key="6">
    <source>
        <dbReference type="Proteomes" id="UP000380867"/>
    </source>
</evidence>
<dbReference type="OrthoDB" id="8635520at2"/>
<comment type="caution">
    <text evidence="5">The sequence shown here is derived from an EMBL/GenBank/DDBJ whole genome shotgun (WGS) entry which is preliminary data.</text>
</comment>
<dbReference type="PANTHER" id="PTHR33164:SF64">
    <property type="entry name" value="TRANSCRIPTIONAL REGULATOR SLYA"/>
    <property type="match status" value="1"/>
</dbReference>
<proteinExistence type="predicted"/>
<evidence type="ECO:0000256" key="1">
    <source>
        <dbReference type="ARBA" id="ARBA00023015"/>
    </source>
</evidence>
<dbReference type="Pfam" id="PF12802">
    <property type="entry name" value="MarR_2"/>
    <property type="match status" value="1"/>
</dbReference>
<dbReference type="PROSITE" id="PS50995">
    <property type="entry name" value="HTH_MARR_2"/>
    <property type="match status" value="1"/>
</dbReference>
<dbReference type="Proteomes" id="UP000380867">
    <property type="component" value="Unassembled WGS sequence"/>
</dbReference>
<reference evidence="5" key="1">
    <citation type="submission" date="2019-09" db="EMBL/GenBank/DDBJ databases">
        <authorList>
            <person name="Li J."/>
        </authorList>
    </citation>
    <scope>NUCLEOTIDE SEQUENCE [LARGE SCALE GENOMIC DNA]</scope>
    <source>
        <strain evidence="5">JCM 14732</strain>
    </source>
</reference>